<dbReference type="InterPro" id="IPR056884">
    <property type="entry name" value="NPHP3-like_N"/>
</dbReference>
<dbReference type="Proteomes" id="UP000623467">
    <property type="component" value="Unassembled WGS sequence"/>
</dbReference>
<proteinExistence type="predicted"/>
<evidence type="ECO:0000313" key="6">
    <source>
        <dbReference type="EMBL" id="KAF7377628.1"/>
    </source>
</evidence>
<dbReference type="InterPro" id="IPR001680">
    <property type="entry name" value="WD40_rpt"/>
</dbReference>
<dbReference type="Pfam" id="PF00400">
    <property type="entry name" value="WD40"/>
    <property type="match status" value="10"/>
</dbReference>
<dbReference type="PROSITE" id="PS50082">
    <property type="entry name" value="WD_REPEATS_2"/>
    <property type="match status" value="10"/>
</dbReference>
<dbReference type="PRINTS" id="PR00320">
    <property type="entry name" value="GPROTEINBRPT"/>
</dbReference>
<feature type="repeat" description="WD" evidence="3">
    <location>
        <begin position="1470"/>
        <end position="1504"/>
    </location>
</feature>
<dbReference type="EMBL" id="JACAZH010000001">
    <property type="protein sequence ID" value="KAF7377628.1"/>
    <property type="molecule type" value="Genomic_DNA"/>
</dbReference>
<keyword evidence="2" id="KW-0677">Repeat</keyword>
<dbReference type="PANTHER" id="PTHR19879">
    <property type="entry name" value="TRANSCRIPTION INITIATION FACTOR TFIID"/>
    <property type="match status" value="1"/>
</dbReference>
<feature type="repeat" description="WD" evidence="3">
    <location>
        <begin position="1213"/>
        <end position="1254"/>
    </location>
</feature>
<feature type="repeat" description="WD" evidence="3">
    <location>
        <begin position="1341"/>
        <end position="1382"/>
    </location>
</feature>
<keyword evidence="7" id="KW-1185">Reference proteome</keyword>
<reference evidence="6" key="1">
    <citation type="submission" date="2020-05" db="EMBL/GenBank/DDBJ databases">
        <title>Mycena genomes resolve the evolution of fungal bioluminescence.</title>
        <authorList>
            <person name="Tsai I.J."/>
        </authorList>
    </citation>
    <scope>NUCLEOTIDE SEQUENCE</scope>
    <source>
        <strain evidence="6">160909Yilan</strain>
    </source>
</reference>
<dbReference type="SMART" id="SM00320">
    <property type="entry name" value="WD40"/>
    <property type="match status" value="10"/>
</dbReference>
<protein>
    <submittedName>
        <fullName evidence="6">WD40 repeat-like protein</fullName>
    </submittedName>
</protein>
<organism evidence="6 7">
    <name type="scientific">Mycena sanguinolenta</name>
    <dbReference type="NCBI Taxonomy" id="230812"/>
    <lineage>
        <taxon>Eukaryota</taxon>
        <taxon>Fungi</taxon>
        <taxon>Dikarya</taxon>
        <taxon>Basidiomycota</taxon>
        <taxon>Agaricomycotina</taxon>
        <taxon>Agaricomycetes</taxon>
        <taxon>Agaricomycetidae</taxon>
        <taxon>Agaricales</taxon>
        <taxon>Marasmiineae</taxon>
        <taxon>Mycenaceae</taxon>
        <taxon>Mycena</taxon>
    </lineage>
</organism>
<dbReference type="OrthoDB" id="3266532at2759"/>
<dbReference type="Pfam" id="PF24883">
    <property type="entry name" value="NPHP3_N"/>
    <property type="match status" value="1"/>
</dbReference>
<evidence type="ECO:0000259" key="5">
    <source>
        <dbReference type="Pfam" id="PF24883"/>
    </source>
</evidence>
<dbReference type="SUPFAM" id="SSF50978">
    <property type="entry name" value="WD40 repeat-like"/>
    <property type="match status" value="2"/>
</dbReference>
<feature type="domain" description="Nephrocystin 3-like N-terminal" evidence="5">
    <location>
        <begin position="358"/>
        <end position="474"/>
    </location>
</feature>
<name>A0A8H6ZEN7_9AGAR</name>
<dbReference type="PROSITE" id="PS50294">
    <property type="entry name" value="WD_REPEATS_REGION"/>
    <property type="match status" value="9"/>
</dbReference>
<keyword evidence="1 3" id="KW-0853">WD repeat</keyword>
<evidence type="ECO:0000256" key="2">
    <source>
        <dbReference type="ARBA" id="ARBA00022737"/>
    </source>
</evidence>
<sequence>MSTNAYVGVVDMEETLFVEVTAINIHDRNGKAEHRLIIEHKTGAREMIVSEEKARAPTIRCTSFIELKTPETRIYLDRSGRAKRFDSLPFTRLDIQSIGSKEYSTAIAIRNGHPVDVVLTLGSQLSEHEAVKRRLKLASDAMNNAFIALDSKERMVHLLDVGITHLSLLVSLGKSAAELNEKAQIVSGIVEGLFMRVAGIPSDYKALQETVLDCNKHFDSVIRDARAAFTSTNARRALDDWVDLIVQASKEIRKLYSKSKAELLLRELLRSRKEQVDDLRRKLDQYKTTITQTFLLEIKGDVIEVKNAMMVKEEKELLEKLLPPQCEPVYGQTDLPTGNTSDSIGDFTLLGARCQLGSRLVGSFFCKRDQDDRRNPIRLIWSIAFFLARANDVFRNALLQVLRDPTTSVNVDLASQFELVLTRPLYAASVMAVSDPVVIVIDALDECDNSEDVARLLSTMVHRGSWFLMVVTSRNMPDISRHFLKLETLRAEYDLFTDNALGDIRKYIESELETDGRLADIKDFIADRTINLLRNSRGLFVYSVVIVNFIAAHGETKLDVANGVLGSTSHPGAETALDELYKAVINAASEGTRYMKTVRMILALVLASSKTSPLNARALHAFLPPTSNIAFTTFENVLKKMSAIFSISIDSVVVIHTTVLDFIGDESRCGHDMFLPQSEIQRLMAAGCFEIMNFGTRNGQRQMNCPPSGLRFNICGLETSYLENSEVADLDQRIAETISAELRYSCLHWLDHVISSLSGSMSSSGEGELIALLADFLGSSCSLFWLEALSLVGELAAGLKIICGLWEQSNSVCLSPFASVTSQMRSYVEQCFHAISASTPHLYLSLTWIAAESELWTAWSKNFSRAHVLKDPIQQASRVLLSIPCPPKVDTFALSPDGTHIASGSRDGYIAVWDLLPGALVHRVQLTTSDKGHSTAYVKELDATAGGVDGSNQGIGAASNTDGRERGRSTKIRNNDHDYAHPPIDALAYTANGSNILCLERVFASTYLFVAWGVSKDSRHIALGCENGSISILDSRSYRVVRRIESHKHPVNAVVFSPDGFRLASASDDFSICIWDVQSGQRIGKPFGSSDWPICSIAISPDGNCAVSGSWDGKVRLWDAKSGKPVGEAWNAMYHVLSLAFSPDGTRLTAAVASEENWSYLKPGDAVDLPTSHEARCHLFAAWDDGTRGYVWARQTNVQIWNMDALTRQRTTMAGHTFNVMTVAFSSDSKRIVSGSDDRSVRVWDVESAAPVDMQQMQHSRYVFFALFSPDGKNITSGGWDNVIRVWDAETGHTKHVLEAHTDPVTCGAYSPDGTRFVSGSYDRTLRLWNTATWCIEGEPMIGHKHFIRSVAFSPDGSCIASASQDYTIRLWDGHTGKCLGEPLIGHEDDVFAIAFSPDGTRIASGGQDSTVRLWDVQRRCSACQPLRAHANAVNSVAFSPDGSILFSASYDRTIRCWDPSTGKYIGHSYVGHTNTIYGIATSPCGRWIASASADKTVRIWSTRAFKWKIDRTMASCGLRDPDRIPAEIPDDGWIRKPDGGLLLCIPDEHRTAVSDTSIRCISQDERNQPIRVLWDKLRHGEKWRNIYRAS</sequence>
<dbReference type="InterPro" id="IPR036322">
    <property type="entry name" value="WD40_repeat_dom_sf"/>
</dbReference>
<evidence type="ECO:0000256" key="4">
    <source>
        <dbReference type="SAM" id="MobiDB-lite"/>
    </source>
</evidence>
<feature type="repeat" description="WD" evidence="3">
    <location>
        <begin position="1256"/>
        <end position="1297"/>
    </location>
</feature>
<evidence type="ECO:0000256" key="1">
    <source>
        <dbReference type="ARBA" id="ARBA00022574"/>
    </source>
</evidence>
<dbReference type="InterPro" id="IPR019775">
    <property type="entry name" value="WD40_repeat_CS"/>
</dbReference>
<dbReference type="CDD" id="cd00200">
    <property type="entry name" value="WD40"/>
    <property type="match status" value="2"/>
</dbReference>
<feature type="repeat" description="WD" evidence="3">
    <location>
        <begin position="1087"/>
        <end position="1128"/>
    </location>
</feature>
<gene>
    <name evidence="6" type="ORF">MSAN_00185600</name>
</gene>
<dbReference type="Gene3D" id="2.130.10.10">
    <property type="entry name" value="YVTN repeat-like/Quinoprotein amine dehydrogenase"/>
    <property type="match status" value="6"/>
</dbReference>
<comment type="caution">
    <text evidence="6">The sequence shown here is derived from an EMBL/GenBank/DDBJ whole genome shotgun (WGS) entry which is preliminary data.</text>
</comment>
<feature type="repeat" description="WD" evidence="3">
    <location>
        <begin position="889"/>
        <end position="923"/>
    </location>
</feature>
<feature type="repeat" description="WD" evidence="3">
    <location>
        <begin position="1427"/>
        <end position="1468"/>
    </location>
</feature>
<dbReference type="PROSITE" id="PS00678">
    <property type="entry name" value="WD_REPEATS_1"/>
    <property type="match status" value="6"/>
</dbReference>
<evidence type="ECO:0000313" key="7">
    <source>
        <dbReference type="Proteomes" id="UP000623467"/>
    </source>
</evidence>
<evidence type="ECO:0000256" key="3">
    <source>
        <dbReference type="PROSITE-ProRule" id="PRU00221"/>
    </source>
</evidence>
<dbReference type="InterPro" id="IPR020472">
    <property type="entry name" value="WD40_PAC1"/>
</dbReference>
<dbReference type="PANTHER" id="PTHR19879:SF9">
    <property type="entry name" value="TRANSCRIPTION INITIATION FACTOR TFIID SUBUNIT 5"/>
    <property type="match status" value="1"/>
</dbReference>
<accession>A0A8H6ZEN7</accession>
<feature type="repeat" description="WD" evidence="3">
    <location>
        <begin position="1384"/>
        <end position="1418"/>
    </location>
</feature>
<feature type="compositionally biased region" description="Polar residues" evidence="4">
    <location>
        <begin position="950"/>
        <end position="961"/>
    </location>
</feature>
<feature type="region of interest" description="Disordered" evidence="4">
    <location>
        <begin position="949"/>
        <end position="976"/>
    </location>
</feature>
<feature type="repeat" description="WD" evidence="3">
    <location>
        <begin position="1298"/>
        <end position="1330"/>
    </location>
</feature>
<dbReference type="InterPro" id="IPR015943">
    <property type="entry name" value="WD40/YVTN_repeat-like_dom_sf"/>
</dbReference>
<feature type="repeat" description="WD" evidence="3">
    <location>
        <begin position="1044"/>
        <end position="1085"/>
    </location>
</feature>
<feature type="compositionally biased region" description="Basic and acidic residues" evidence="4">
    <location>
        <begin position="962"/>
        <end position="976"/>
    </location>
</feature>